<dbReference type="GO" id="GO:0000160">
    <property type="term" value="P:phosphorelay signal transduction system"/>
    <property type="evidence" value="ECO:0007669"/>
    <property type="project" value="UniProtKB-KW"/>
</dbReference>
<feature type="domain" description="Response regulatory" evidence="7">
    <location>
        <begin position="8"/>
        <end position="124"/>
    </location>
</feature>
<dbReference type="Gene3D" id="1.20.120.160">
    <property type="entry name" value="HPT domain"/>
    <property type="match status" value="1"/>
</dbReference>
<sequence length="449" mass="49698">MTLPTKHSILVVDDAKDTQLLLAFDLSSPEREINCCDSGEQALQILKDDKVDLILLDLYMPGMSGLETLQAIKADKAIADIPVIMLSASDNEDEVVAALEYGASDYVVKPYVAKVLLARIGNALRLRDKTIELEYLASTDCLTGLNNRGRFFDLSTKAASQANRAMQPIAMVMLDIDHFKQVNDDYGHAIGDKVLLEFSRCFNRVFRDYDIVGRIGGEEFAVCLPNCHADEALQVCERFKHTVANTLVEVNCKSTKPITVTVSIGFAIACSKHIVVDDLLKQADLALYQAKTNGRNCVVNGSQAIDNNEESMQTIKNLTELESKEEQLIAESHKLLLAGIDIEIGISNVLGDTELFNEILLMFYQDHHLDGEKLQQAFADGDIKRAKHLVHTLKGVACSVGAMHLFELSKALDLTINEEKEADYISKLQLLLPELSLVMKSIEEQLQLA</sequence>
<feature type="modified residue" description="4-aspartylphosphate" evidence="6">
    <location>
        <position position="57"/>
    </location>
</feature>
<dbReference type="PROSITE" id="PS50894">
    <property type="entry name" value="HPT"/>
    <property type="match status" value="1"/>
</dbReference>
<accession>A0A4P6P0V6</accession>
<dbReference type="Gene3D" id="3.30.70.270">
    <property type="match status" value="1"/>
</dbReference>
<dbReference type="GO" id="GO:0043709">
    <property type="term" value="P:cell adhesion involved in single-species biofilm formation"/>
    <property type="evidence" value="ECO:0007669"/>
    <property type="project" value="TreeGrafter"/>
</dbReference>
<evidence type="ECO:0000256" key="4">
    <source>
        <dbReference type="ARBA" id="ARBA00034247"/>
    </source>
</evidence>
<dbReference type="InterPro" id="IPR050469">
    <property type="entry name" value="Diguanylate_Cyclase"/>
</dbReference>
<comment type="cofactor">
    <cofactor evidence="1">
        <name>Mg(2+)</name>
        <dbReference type="ChEBI" id="CHEBI:18420"/>
    </cofactor>
</comment>
<dbReference type="InterPro" id="IPR000160">
    <property type="entry name" value="GGDEF_dom"/>
</dbReference>
<evidence type="ECO:0000313" key="10">
    <source>
        <dbReference type="EMBL" id="QBG34573.1"/>
    </source>
</evidence>
<dbReference type="InterPro" id="IPR001789">
    <property type="entry name" value="Sig_transdc_resp-reg_receiver"/>
</dbReference>
<evidence type="ECO:0000259" key="7">
    <source>
        <dbReference type="PROSITE" id="PS50110"/>
    </source>
</evidence>
<dbReference type="SMART" id="SM00267">
    <property type="entry name" value="GGDEF"/>
    <property type="match status" value="1"/>
</dbReference>
<dbReference type="Pfam" id="PF01627">
    <property type="entry name" value="Hpt"/>
    <property type="match status" value="1"/>
</dbReference>
<dbReference type="SUPFAM" id="SSF55073">
    <property type="entry name" value="Nucleotide cyclase"/>
    <property type="match status" value="1"/>
</dbReference>
<feature type="domain" description="HPt" evidence="9">
    <location>
        <begin position="352"/>
        <end position="449"/>
    </location>
</feature>
<keyword evidence="6" id="KW-0597">Phosphoprotein</keyword>
<dbReference type="RefSeq" id="WP_130598912.1">
    <property type="nucleotide sequence ID" value="NZ_CP034759.1"/>
</dbReference>
<dbReference type="InterPro" id="IPR008207">
    <property type="entry name" value="Sig_transdc_His_kin_Hpt_dom"/>
</dbReference>
<evidence type="ECO:0000256" key="5">
    <source>
        <dbReference type="PROSITE-ProRule" id="PRU00110"/>
    </source>
</evidence>
<dbReference type="Pfam" id="PF00072">
    <property type="entry name" value="Response_reg"/>
    <property type="match status" value="1"/>
</dbReference>
<dbReference type="Proteomes" id="UP000290244">
    <property type="component" value="Chromosome"/>
</dbReference>
<dbReference type="PANTHER" id="PTHR45138:SF9">
    <property type="entry name" value="DIGUANYLATE CYCLASE DGCM-RELATED"/>
    <property type="match status" value="1"/>
</dbReference>
<evidence type="ECO:0000256" key="2">
    <source>
        <dbReference type="ARBA" id="ARBA00012528"/>
    </source>
</evidence>
<keyword evidence="11" id="KW-1185">Reference proteome</keyword>
<dbReference type="FunFam" id="3.30.70.270:FF:000001">
    <property type="entry name" value="Diguanylate cyclase domain protein"/>
    <property type="match status" value="1"/>
</dbReference>
<dbReference type="InterPro" id="IPR036641">
    <property type="entry name" value="HPT_dom_sf"/>
</dbReference>
<reference evidence="10 11" key="1">
    <citation type="submission" date="2018-12" db="EMBL/GenBank/DDBJ databases">
        <title>Complete genome of Litorilituus sediminis.</title>
        <authorList>
            <person name="Liu A."/>
            <person name="Rong J."/>
        </authorList>
    </citation>
    <scope>NUCLEOTIDE SEQUENCE [LARGE SCALE GENOMIC DNA]</scope>
    <source>
        <strain evidence="10 11">JCM 17549</strain>
    </source>
</reference>
<organism evidence="10 11">
    <name type="scientific">Litorilituus sediminis</name>
    <dbReference type="NCBI Taxonomy" id="718192"/>
    <lineage>
        <taxon>Bacteria</taxon>
        <taxon>Pseudomonadati</taxon>
        <taxon>Pseudomonadota</taxon>
        <taxon>Gammaproteobacteria</taxon>
        <taxon>Alteromonadales</taxon>
        <taxon>Colwelliaceae</taxon>
        <taxon>Litorilituus</taxon>
    </lineage>
</organism>
<dbReference type="PROSITE" id="PS50110">
    <property type="entry name" value="RESPONSE_REGULATORY"/>
    <property type="match status" value="1"/>
</dbReference>
<dbReference type="PANTHER" id="PTHR45138">
    <property type="entry name" value="REGULATORY COMPONENTS OF SENSORY TRANSDUCTION SYSTEM"/>
    <property type="match status" value="1"/>
</dbReference>
<proteinExistence type="predicted"/>
<dbReference type="InterPro" id="IPR029787">
    <property type="entry name" value="Nucleotide_cyclase"/>
</dbReference>
<gene>
    <name evidence="10" type="ORF">EMK97_01850</name>
</gene>
<feature type="modified residue" description="Phosphohistidine" evidence="5">
    <location>
        <position position="391"/>
    </location>
</feature>
<evidence type="ECO:0000256" key="3">
    <source>
        <dbReference type="ARBA" id="ARBA00023012"/>
    </source>
</evidence>
<dbReference type="KEGG" id="lsd:EMK97_01850"/>
<dbReference type="GO" id="GO:1902201">
    <property type="term" value="P:negative regulation of bacterial-type flagellum-dependent cell motility"/>
    <property type="evidence" value="ECO:0007669"/>
    <property type="project" value="TreeGrafter"/>
</dbReference>
<protein>
    <recommendedName>
        <fullName evidence="2">diguanylate cyclase</fullName>
        <ecNumber evidence="2">2.7.7.65</ecNumber>
    </recommendedName>
</protein>
<evidence type="ECO:0000259" key="9">
    <source>
        <dbReference type="PROSITE" id="PS50894"/>
    </source>
</evidence>
<dbReference type="SUPFAM" id="SSF47226">
    <property type="entry name" value="Histidine-containing phosphotransfer domain, HPT domain"/>
    <property type="match status" value="1"/>
</dbReference>
<dbReference type="NCBIfam" id="TIGR00254">
    <property type="entry name" value="GGDEF"/>
    <property type="match status" value="1"/>
</dbReference>
<keyword evidence="3" id="KW-0902">Two-component regulatory system</keyword>
<dbReference type="SUPFAM" id="SSF52172">
    <property type="entry name" value="CheY-like"/>
    <property type="match status" value="1"/>
</dbReference>
<evidence type="ECO:0000256" key="6">
    <source>
        <dbReference type="PROSITE-ProRule" id="PRU00169"/>
    </source>
</evidence>
<dbReference type="Pfam" id="PF00990">
    <property type="entry name" value="GGDEF"/>
    <property type="match status" value="1"/>
</dbReference>
<dbReference type="InterPro" id="IPR043128">
    <property type="entry name" value="Rev_trsase/Diguanyl_cyclase"/>
</dbReference>
<evidence type="ECO:0000256" key="1">
    <source>
        <dbReference type="ARBA" id="ARBA00001946"/>
    </source>
</evidence>
<dbReference type="PROSITE" id="PS50887">
    <property type="entry name" value="GGDEF"/>
    <property type="match status" value="1"/>
</dbReference>
<dbReference type="EMBL" id="CP034759">
    <property type="protein sequence ID" value="QBG34573.1"/>
    <property type="molecule type" value="Genomic_DNA"/>
</dbReference>
<dbReference type="EC" id="2.7.7.65" evidence="2"/>
<dbReference type="GO" id="GO:0004672">
    <property type="term" value="F:protein kinase activity"/>
    <property type="evidence" value="ECO:0007669"/>
    <property type="project" value="UniProtKB-ARBA"/>
</dbReference>
<comment type="catalytic activity">
    <reaction evidence="4">
        <text>2 GTP = 3',3'-c-di-GMP + 2 diphosphate</text>
        <dbReference type="Rhea" id="RHEA:24898"/>
        <dbReference type="ChEBI" id="CHEBI:33019"/>
        <dbReference type="ChEBI" id="CHEBI:37565"/>
        <dbReference type="ChEBI" id="CHEBI:58805"/>
        <dbReference type="EC" id="2.7.7.65"/>
    </reaction>
</comment>
<dbReference type="Gene3D" id="3.40.50.2300">
    <property type="match status" value="1"/>
</dbReference>
<dbReference type="OrthoDB" id="9812260at2"/>
<dbReference type="GO" id="GO:0005886">
    <property type="term" value="C:plasma membrane"/>
    <property type="evidence" value="ECO:0007669"/>
    <property type="project" value="TreeGrafter"/>
</dbReference>
<dbReference type="InterPro" id="IPR011006">
    <property type="entry name" value="CheY-like_superfamily"/>
</dbReference>
<evidence type="ECO:0000259" key="8">
    <source>
        <dbReference type="PROSITE" id="PS50887"/>
    </source>
</evidence>
<feature type="domain" description="GGDEF" evidence="8">
    <location>
        <begin position="167"/>
        <end position="303"/>
    </location>
</feature>
<dbReference type="SMART" id="SM00448">
    <property type="entry name" value="REC"/>
    <property type="match status" value="1"/>
</dbReference>
<name>A0A4P6P0V6_9GAMM</name>
<evidence type="ECO:0000313" key="11">
    <source>
        <dbReference type="Proteomes" id="UP000290244"/>
    </source>
</evidence>
<dbReference type="CDD" id="cd01949">
    <property type="entry name" value="GGDEF"/>
    <property type="match status" value="1"/>
</dbReference>
<dbReference type="GO" id="GO:0052621">
    <property type="term" value="F:diguanylate cyclase activity"/>
    <property type="evidence" value="ECO:0007669"/>
    <property type="project" value="UniProtKB-EC"/>
</dbReference>
<dbReference type="AlphaFoldDB" id="A0A4P6P0V6"/>